<dbReference type="HOGENOM" id="CLU_3276656_0_0_4"/>
<evidence type="ECO:0000256" key="1">
    <source>
        <dbReference type="SAM" id="Phobius"/>
    </source>
</evidence>
<feature type="transmembrane region" description="Helical" evidence="1">
    <location>
        <begin position="21"/>
        <end position="40"/>
    </location>
</feature>
<keyword evidence="1" id="KW-1133">Transmembrane helix</keyword>
<dbReference type="KEGG" id="slt:Slit_2014"/>
<evidence type="ECO:0000313" key="3">
    <source>
        <dbReference type="Proteomes" id="UP000001625"/>
    </source>
</evidence>
<sequence>MSLGSSYEEQDMDELEFNIELSWLAALSFVIADICLSMPWS</sequence>
<keyword evidence="1" id="KW-0472">Membrane</keyword>
<dbReference type="Proteomes" id="UP000001625">
    <property type="component" value="Chromosome"/>
</dbReference>
<evidence type="ECO:0000313" key="2">
    <source>
        <dbReference type="EMBL" id="ADE12242.1"/>
    </source>
</evidence>
<reference evidence="2 3" key="1">
    <citation type="submission" date="2010-03" db="EMBL/GenBank/DDBJ databases">
        <title>Complete sequence of Sideroxydans lithotrophicus ES-1.</title>
        <authorList>
            <consortium name="US DOE Joint Genome Institute"/>
            <person name="Lucas S."/>
            <person name="Copeland A."/>
            <person name="Lapidus A."/>
            <person name="Cheng J.-F."/>
            <person name="Bruce D."/>
            <person name="Goodwin L."/>
            <person name="Pitluck S."/>
            <person name="Munk A.C."/>
            <person name="Detter J.C."/>
            <person name="Han C."/>
            <person name="Tapia R."/>
            <person name="Larimer F."/>
            <person name="Land M."/>
            <person name="Hauser L."/>
            <person name="Kyrpides N."/>
            <person name="Ivanova N."/>
            <person name="Emerson D."/>
            <person name="Woyke T."/>
        </authorList>
    </citation>
    <scope>NUCLEOTIDE SEQUENCE [LARGE SCALE GENOMIC DNA]</scope>
    <source>
        <strain evidence="2 3">ES-1</strain>
    </source>
</reference>
<name>D5CTT0_SIDLE</name>
<proteinExistence type="predicted"/>
<keyword evidence="3" id="KW-1185">Reference proteome</keyword>
<accession>D5CTT0</accession>
<dbReference type="AlphaFoldDB" id="D5CTT0"/>
<keyword evidence="1" id="KW-0812">Transmembrane</keyword>
<organism evidence="2 3">
    <name type="scientific">Sideroxydans lithotrophicus (strain ES-1)</name>
    <dbReference type="NCBI Taxonomy" id="580332"/>
    <lineage>
        <taxon>Bacteria</taxon>
        <taxon>Pseudomonadati</taxon>
        <taxon>Pseudomonadota</taxon>
        <taxon>Betaproteobacteria</taxon>
        <taxon>Nitrosomonadales</taxon>
        <taxon>Gallionellaceae</taxon>
        <taxon>Sideroxydans</taxon>
    </lineage>
</organism>
<protein>
    <submittedName>
        <fullName evidence="2">Uncharacterized protein</fullName>
    </submittedName>
</protein>
<dbReference type="STRING" id="580332.Slit_2014"/>
<gene>
    <name evidence="2" type="ordered locus">Slit_2014</name>
</gene>
<dbReference type="EMBL" id="CP001965">
    <property type="protein sequence ID" value="ADE12242.1"/>
    <property type="molecule type" value="Genomic_DNA"/>
</dbReference>